<feature type="compositionally biased region" description="Polar residues" evidence="2">
    <location>
        <begin position="86"/>
        <end position="102"/>
    </location>
</feature>
<dbReference type="Pfam" id="PF00172">
    <property type="entry name" value="Zn_clus"/>
    <property type="match status" value="1"/>
</dbReference>
<name>A0A8H4T6E0_9HYPO</name>
<evidence type="ECO:0000313" key="4">
    <source>
        <dbReference type="EMBL" id="KAF4952089.1"/>
    </source>
</evidence>
<dbReference type="AlphaFoldDB" id="A0A8H4T6E0"/>
<dbReference type="CDD" id="cd00067">
    <property type="entry name" value="GAL4"/>
    <property type="match status" value="1"/>
</dbReference>
<evidence type="ECO:0000256" key="2">
    <source>
        <dbReference type="SAM" id="MobiDB-lite"/>
    </source>
</evidence>
<dbReference type="InterPro" id="IPR001138">
    <property type="entry name" value="Zn2Cys6_DnaBD"/>
</dbReference>
<dbReference type="SUPFAM" id="SSF57701">
    <property type="entry name" value="Zn2/Cys6 DNA-binding domain"/>
    <property type="match status" value="1"/>
</dbReference>
<keyword evidence="1" id="KW-0539">Nucleus</keyword>
<dbReference type="GO" id="GO:0000981">
    <property type="term" value="F:DNA-binding transcription factor activity, RNA polymerase II-specific"/>
    <property type="evidence" value="ECO:0007669"/>
    <property type="project" value="InterPro"/>
</dbReference>
<sequence length="126" mass="14179">MEPQNKRMRLGTKSCSECRRRKVKCMFDERQTECRQCVAHSLVCQSQYVSSPSSDDKDHMIQELTQFVGQVEKRMASMQVSIDTLASKLDSQPNRNANTENGAGSVESLSESLSESTSRGDEVRIL</sequence>
<organism evidence="4 5">
    <name type="scientific">Fusarium sarcochroum</name>
    <dbReference type="NCBI Taxonomy" id="1208366"/>
    <lineage>
        <taxon>Eukaryota</taxon>
        <taxon>Fungi</taxon>
        <taxon>Dikarya</taxon>
        <taxon>Ascomycota</taxon>
        <taxon>Pezizomycotina</taxon>
        <taxon>Sordariomycetes</taxon>
        <taxon>Hypocreomycetidae</taxon>
        <taxon>Hypocreales</taxon>
        <taxon>Nectriaceae</taxon>
        <taxon>Fusarium</taxon>
        <taxon>Fusarium lateritium species complex</taxon>
    </lineage>
</organism>
<dbReference type="EMBL" id="JABEXW010000892">
    <property type="protein sequence ID" value="KAF4952089.1"/>
    <property type="molecule type" value="Genomic_DNA"/>
</dbReference>
<accession>A0A8H4T6E0</accession>
<dbReference type="GO" id="GO:0008270">
    <property type="term" value="F:zinc ion binding"/>
    <property type="evidence" value="ECO:0007669"/>
    <property type="project" value="InterPro"/>
</dbReference>
<dbReference type="Gene3D" id="4.10.240.10">
    <property type="entry name" value="Zn(2)-C6 fungal-type DNA-binding domain"/>
    <property type="match status" value="1"/>
</dbReference>
<feature type="compositionally biased region" description="Low complexity" evidence="2">
    <location>
        <begin position="105"/>
        <end position="117"/>
    </location>
</feature>
<keyword evidence="5" id="KW-1185">Reference proteome</keyword>
<dbReference type="OrthoDB" id="6509908at2759"/>
<dbReference type="InterPro" id="IPR036864">
    <property type="entry name" value="Zn2-C6_fun-type_DNA-bd_sf"/>
</dbReference>
<evidence type="ECO:0000259" key="3">
    <source>
        <dbReference type="PROSITE" id="PS50048"/>
    </source>
</evidence>
<dbReference type="PROSITE" id="PS50048">
    <property type="entry name" value="ZN2_CY6_FUNGAL_2"/>
    <property type="match status" value="1"/>
</dbReference>
<protein>
    <recommendedName>
        <fullName evidence="3">Zn(2)-C6 fungal-type domain-containing protein</fullName>
    </recommendedName>
</protein>
<evidence type="ECO:0000313" key="5">
    <source>
        <dbReference type="Proteomes" id="UP000622797"/>
    </source>
</evidence>
<dbReference type="PROSITE" id="PS00463">
    <property type="entry name" value="ZN2_CY6_FUNGAL_1"/>
    <property type="match status" value="1"/>
</dbReference>
<comment type="caution">
    <text evidence="4">The sequence shown here is derived from an EMBL/GenBank/DDBJ whole genome shotgun (WGS) entry which is preliminary data.</text>
</comment>
<reference evidence="4" key="1">
    <citation type="journal article" date="2020" name="BMC Genomics">
        <title>Correction to: Identification and distribution of gene clusters required for synthesis of sphingolipid metabolism inhibitors in diverse species of the filamentous fungus Fusarium.</title>
        <authorList>
            <person name="Kim H.S."/>
            <person name="Lohmar J.M."/>
            <person name="Busman M."/>
            <person name="Brown D.W."/>
            <person name="Naumann T.A."/>
            <person name="Divon H.H."/>
            <person name="Lysoe E."/>
            <person name="Uhlig S."/>
            <person name="Proctor R.H."/>
        </authorList>
    </citation>
    <scope>NUCLEOTIDE SEQUENCE</scope>
    <source>
        <strain evidence="4">NRRL 20472</strain>
    </source>
</reference>
<feature type="region of interest" description="Disordered" evidence="2">
    <location>
        <begin position="86"/>
        <end position="126"/>
    </location>
</feature>
<evidence type="ECO:0000256" key="1">
    <source>
        <dbReference type="ARBA" id="ARBA00023242"/>
    </source>
</evidence>
<reference evidence="4" key="2">
    <citation type="submission" date="2020-05" db="EMBL/GenBank/DDBJ databases">
        <authorList>
            <person name="Kim H.-S."/>
            <person name="Proctor R.H."/>
            <person name="Brown D.W."/>
        </authorList>
    </citation>
    <scope>NUCLEOTIDE SEQUENCE</scope>
    <source>
        <strain evidence="4">NRRL 20472</strain>
    </source>
</reference>
<proteinExistence type="predicted"/>
<dbReference type="Proteomes" id="UP000622797">
    <property type="component" value="Unassembled WGS sequence"/>
</dbReference>
<feature type="domain" description="Zn(2)-C6 fungal-type" evidence="3">
    <location>
        <begin position="14"/>
        <end position="44"/>
    </location>
</feature>
<gene>
    <name evidence="4" type="ORF">FSARC_12721</name>
</gene>